<proteinExistence type="predicted"/>
<sequence>MSANIKPGYSAPLFDYRSYEVKEENVDELVARITKALVELEDKEGMLGPVMPNVRKVGKLNHYVNISVINFISREFMNFYNNIHKYTIEDGRVIDSTSWKFWEWQQAIGLFGLFNYYNLKIAQNPSSPEGAKTLKILKDWYTARAEEGGTTKNINSMAVLLTLASLMEVEYERGGIFTPEEKKLYEGWIDEWAEWAYHDCPRTEEGIFQHITFRLENKNQVWDDTLMMTVLPLAKIGKLLNRPQYIEEAKFQSIQHAQYLMDATTGLWNHGFEFDGQGGGHEWGHIAWARGNCWITIAIPIFLDMIQLSPSDSVYRVLKSVLHRQLDALVKLQDDETGLWRTLPLDKTSYVETSASAGFVAGIFIGVRTGLLEETKYLLTAVSGLKACIAQVKVNGEVQNVSKGTPISDDPNFYKDMIKMTVGFGQALPIMALGEWLRYEKAKSKKA</sequence>
<dbReference type="PANTHER" id="PTHR33886">
    <property type="entry name" value="UNSATURATED RHAMNOGALACTURONAN HYDROLASE (EUROFUNG)"/>
    <property type="match status" value="1"/>
</dbReference>
<dbReference type="InterPro" id="IPR008928">
    <property type="entry name" value="6-hairpin_glycosidase_sf"/>
</dbReference>
<dbReference type="SUPFAM" id="SSF48208">
    <property type="entry name" value="Six-hairpin glycosidases"/>
    <property type="match status" value="1"/>
</dbReference>
<reference evidence="3" key="2">
    <citation type="submission" date="2013-12" db="EMBL/GenBank/DDBJ databases">
        <title>Evolution of pathogenesis and genome organization in the Tremellales.</title>
        <authorList>
            <person name="Cuomo C."/>
            <person name="Litvintseva A."/>
            <person name="Heitman J."/>
            <person name="Chen Y."/>
            <person name="Sun S."/>
            <person name="Springer D."/>
            <person name="Dromer F."/>
            <person name="Young S."/>
            <person name="Zeng Q."/>
            <person name="Chapman S."/>
            <person name="Gujja S."/>
            <person name="Saif S."/>
            <person name="Birren B."/>
        </authorList>
    </citation>
    <scope>NUCLEOTIDE SEQUENCE [LARGE SCALE GENOMIC DNA]</scope>
    <source>
        <strain evidence="3">CBS 10435</strain>
    </source>
</reference>
<dbReference type="Proteomes" id="UP000092583">
    <property type="component" value="Unassembled WGS sequence"/>
</dbReference>
<dbReference type="EMBL" id="KI669462">
    <property type="protein sequence ID" value="OCF58220.1"/>
    <property type="molecule type" value="Genomic_DNA"/>
</dbReference>
<keyword evidence="3" id="KW-1185">Reference proteome</keyword>
<dbReference type="InterPro" id="IPR010905">
    <property type="entry name" value="Glyco_hydro_88"/>
</dbReference>
<name>A0A1B9IRW4_9TREE</name>
<dbReference type="GO" id="GO:0016787">
    <property type="term" value="F:hydrolase activity"/>
    <property type="evidence" value="ECO:0007669"/>
    <property type="project" value="UniProtKB-KW"/>
</dbReference>
<dbReference type="Gene3D" id="1.50.10.10">
    <property type="match status" value="1"/>
</dbReference>
<reference evidence="2 3" key="1">
    <citation type="submission" date="2013-07" db="EMBL/GenBank/DDBJ databases">
        <title>The Genome Sequence of Kwoniella mangroviensis CBS10435.</title>
        <authorList>
            <consortium name="The Broad Institute Genome Sequencing Platform"/>
            <person name="Cuomo C."/>
            <person name="Litvintseva A."/>
            <person name="Chen Y."/>
            <person name="Heitman J."/>
            <person name="Sun S."/>
            <person name="Springer D."/>
            <person name="Dromer F."/>
            <person name="Young S.K."/>
            <person name="Zeng Q."/>
            <person name="Gargeya S."/>
            <person name="Fitzgerald M."/>
            <person name="Abouelleil A."/>
            <person name="Alvarado L."/>
            <person name="Berlin A.M."/>
            <person name="Chapman S.B."/>
            <person name="Dewar J."/>
            <person name="Goldberg J."/>
            <person name="Griggs A."/>
            <person name="Gujja S."/>
            <person name="Hansen M."/>
            <person name="Howarth C."/>
            <person name="Imamovic A."/>
            <person name="Larimer J."/>
            <person name="McCowan C."/>
            <person name="Murphy C."/>
            <person name="Pearson M."/>
            <person name="Priest M."/>
            <person name="Roberts A."/>
            <person name="Saif S."/>
            <person name="Shea T."/>
            <person name="Sykes S."/>
            <person name="Wortman J."/>
            <person name="Nusbaum C."/>
            <person name="Birren B."/>
        </authorList>
    </citation>
    <scope>NUCLEOTIDE SEQUENCE [LARGE SCALE GENOMIC DNA]</scope>
    <source>
        <strain evidence="2 3">CBS 10435</strain>
    </source>
</reference>
<evidence type="ECO:0008006" key="4">
    <source>
        <dbReference type="Google" id="ProtNLM"/>
    </source>
</evidence>
<evidence type="ECO:0000313" key="3">
    <source>
        <dbReference type="Proteomes" id="UP000092583"/>
    </source>
</evidence>
<organism evidence="2 3">
    <name type="scientific">Kwoniella mangroviensis CBS 10435</name>
    <dbReference type="NCBI Taxonomy" id="1331196"/>
    <lineage>
        <taxon>Eukaryota</taxon>
        <taxon>Fungi</taxon>
        <taxon>Dikarya</taxon>
        <taxon>Basidiomycota</taxon>
        <taxon>Agaricomycotina</taxon>
        <taxon>Tremellomycetes</taxon>
        <taxon>Tremellales</taxon>
        <taxon>Cryptococcaceae</taxon>
        <taxon>Kwoniella</taxon>
    </lineage>
</organism>
<dbReference type="GO" id="GO:0005975">
    <property type="term" value="P:carbohydrate metabolic process"/>
    <property type="evidence" value="ECO:0007669"/>
    <property type="project" value="InterPro"/>
</dbReference>
<accession>A0A1B9IRW4</accession>
<protein>
    <recommendedName>
        <fullName evidence="4">Plant-inducible protein</fullName>
    </recommendedName>
</protein>
<dbReference type="Pfam" id="PF07470">
    <property type="entry name" value="Glyco_hydro_88"/>
    <property type="match status" value="1"/>
</dbReference>
<keyword evidence="1" id="KW-0378">Hydrolase</keyword>
<dbReference type="OrthoDB" id="2305845at2759"/>
<dbReference type="InterPro" id="IPR012341">
    <property type="entry name" value="6hp_glycosidase-like_sf"/>
</dbReference>
<evidence type="ECO:0000256" key="1">
    <source>
        <dbReference type="ARBA" id="ARBA00022801"/>
    </source>
</evidence>
<dbReference type="InterPro" id="IPR052043">
    <property type="entry name" value="PolySaccharide_Degr_Enz"/>
</dbReference>
<gene>
    <name evidence="2" type="ORF">L486_04250</name>
</gene>
<dbReference type="STRING" id="1331196.A0A1B9IRW4"/>
<dbReference type="AlphaFoldDB" id="A0A1B9IRW4"/>
<dbReference type="PANTHER" id="PTHR33886:SF8">
    <property type="entry name" value="UNSATURATED RHAMNOGALACTURONAN HYDROLASE (EUROFUNG)"/>
    <property type="match status" value="1"/>
</dbReference>
<evidence type="ECO:0000313" key="2">
    <source>
        <dbReference type="EMBL" id="OCF58220.1"/>
    </source>
</evidence>